<evidence type="ECO:0000313" key="2">
    <source>
        <dbReference type="Proteomes" id="UP001333110"/>
    </source>
</evidence>
<proteinExistence type="predicted"/>
<dbReference type="Proteomes" id="UP001333110">
    <property type="component" value="Unassembled WGS sequence"/>
</dbReference>
<gene>
    <name evidence="1" type="ORF">QYF61_021449</name>
</gene>
<protein>
    <submittedName>
        <fullName evidence="1">Uncharacterized protein</fullName>
    </submittedName>
</protein>
<comment type="caution">
    <text evidence="1">The sequence shown here is derived from an EMBL/GenBank/DDBJ whole genome shotgun (WGS) entry which is preliminary data.</text>
</comment>
<name>A0AAN7NPR5_MYCAM</name>
<dbReference type="PANTHER" id="PTHR33332">
    <property type="entry name" value="REVERSE TRANSCRIPTASE DOMAIN-CONTAINING PROTEIN"/>
    <property type="match status" value="1"/>
</dbReference>
<dbReference type="EMBL" id="JAUNZN010000006">
    <property type="protein sequence ID" value="KAK4820177.1"/>
    <property type="molecule type" value="Genomic_DNA"/>
</dbReference>
<accession>A0AAN7NPR5</accession>
<dbReference type="AlphaFoldDB" id="A0AAN7NPR5"/>
<keyword evidence="2" id="KW-1185">Reference proteome</keyword>
<evidence type="ECO:0000313" key="1">
    <source>
        <dbReference type="EMBL" id="KAK4820177.1"/>
    </source>
</evidence>
<organism evidence="1 2">
    <name type="scientific">Mycteria americana</name>
    <name type="common">Wood stork</name>
    <dbReference type="NCBI Taxonomy" id="33587"/>
    <lineage>
        <taxon>Eukaryota</taxon>
        <taxon>Metazoa</taxon>
        <taxon>Chordata</taxon>
        <taxon>Craniata</taxon>
        <taxon>Vertebrata</taxon>
        <taxon>Euteleostomi</taxon>
        <taxon>Archelosauria</taxon>
        <taxon>Archosauria</taxon>
        <taxon>Dinosauria</taxon>
        <taxon>Saurischia</taxon>
        <taxon>Theropoda</taxon>
        <taxon>Coelurosauria</taxon>
        <taxon>Aves</taxon>
        <taxon>Neognathae</taxon>
        <taxon>Neoaves</taxon>
        <taxon>Aequornithes</taxon>
        <taxon>Ciconiiformes</taxon>
        <taxon>Ciconiidae</taxon>
        <taxon>Mycteria</taxon>
    </lineage>
</organism>
<sequence>MERSAASLCVCSNVPAYTPLEPCTSWCALCPCENPVLHPLCRLSLSSEKETGSSCLSVGDPGNPVEVGSTGETLTNWEIDLGQDLVDPVSATPGASTHTHCPWASESHLSSDLGPQSLPKREKWVDRNFMKFSNGKYKVLYLGRNSPMYQYMLGVEWLESSSAEKELGVPVETKLTQYGLVAKKANGILGYIRSRLAGRLREVILPLYLALVRPYLEYCVQFWAPQYKSGMELSDLEKARGDLTNVYKYLTGRSKEDGTRLFSDQREWAQTETWEVPSEHKKTLFFTVGVTEQWQRLPREVVEPSSLEIFKSCLDMGPGQLALGFVVQVAQRTDQVYKTSISKSNIMCYLHMCNPIVTAKCHLQASSQGNAFNGSHHGLLTLFYERDDGAQGNTVSLWRRKSSN</sequence>
<feature type="non-terminal residue" evidence="1">
    <location>
        <position position="404"/>
    </location>
</feature>
<reference evidence="1 2" key="1">
    <citation type="journal article" date="2023" name="J. Hered.">
        <title>Chromosome-level genome of the wood stork (Mycteria americana) provides insight into avian chromosome evolution.</title>
        <authorList>
            <person name="Flamio R. Jr."/>
            <person name="Ramstad K.M."/>
        </authorList>
    </citation>
    <scope>NUCLEOTIDE SEQUENCE [LARGE SCALE GENOMIC DNA]</scope>
    <source>
        <strain evidence="1">JAX WOST 10</strain>
    </source>
</reference>